<keyword evidence="1" id="KW-0812">Transmembrane</keyword>
<organism evidence="3 4">
    <name type="scientific">Christiangramia oceanisediminis</name>
    <dbReference type="NCBI Taxonomy" id="2920386"/>
    <lineage>
        <taxon>Bacteria</taxon>
        <taxon>Pseudomonadati</taxon>
        <taxon>Bacteroidota</taxon>
        <taxon>Flavobacteriia</taxon>
        <taxon>Flavobacteriales</taxon>
        <taxon>Flavobacteriaceae</taxon>
        <taxon>Christiangramia</taxon>
    </lineage>
</organism>
<feature type="transmembrane region" description="Helical" evidence="1">
    <location>
        <begin position="197"/>
        <end position="220"/>
    </location>
</feature>
<name>A0A9X2I8N0_9FLAO</name>
<keyword evidence="4" id="KW-1185">Reference proteome</keyword>
<dbReference type="EMBL" id="JANCNS010000001">
    <property type="protein sequence ID" value="MCP9199476.1"/>
    <property type="molecule type" value="Genomic_DNA"/>
</dbReference>
<evidence type="ECO:0000256" key="1">
    <source>
        <dbReference type="SAM" id="Phobius"/>
    </source>
</evidence>
<keyword evidence="1" id="KW-0472">Membrane</keyword>
<protein>
    <submittedName>
        <fullName evidence="3">CPBP family intramembrane metalloprotease</fullName>
    </submittedName>
</protein>
<feature type="domain" description="CAAX prenyl protease 2/Lysostaphin resistance protein A-like" evidence="2">
    <location>
        <begin position="78"/>
        <end position="171"/>
    </location>
</feature>
<keyword evidence="3" id="KW-0645">Protease</keyword>
<keyword evidence="3" id="KW-0378">Hydrolase</keyword>
<keyword evidence="1" id="KW-1133">Transmembrane helix</keyword>
<keyword evidence="3" id="KW-0482">Metalloprotease</keyword>
<reference evidence="3" key="1">
    <citation type="submission" date="2022-07" db="EMBL/GenBank/DDBJ databases">
        <title>Gramela sediminis sp. nov., isolated from deep-sea sediment of the Indian Ocean.</title>
        <authorList>
            <person name="Shi H."/>
        </authorList>
    </citation>
    <scope>NUCLEOTIDE SEQUENCE</scope>
    <source>
        <strain evidence="3">GC03-9</strain>
    </source>
</reference>
<gene>
    <name evidence="3" type="ORF">MKO06_06135</name>
</gene>
<dbReference type="InterPro" id="IPR003675">
    <property type="entry name" value="Rce1/LyrA-like_dom"/>
</dbReference>
<sequence length="231" mass="26292">MLAIIICLLGTWLLIKFTKTESSVLGVKPTRRRLLHFVAGFGFASLAGFIYYGACLWLLKADWEFNPNYGFSEMLGACFWTLRSVLFEELVWRGILLYLLMKYLGTRTGILISAISFGIFHWFSYEILGNYGQMLTVFLLTGIAGIIFGYAYNLTGSLYLPVSLHFGWNFVSIVIFSQGPFGDQLLLITTQNELEGLISLLVFLLQLFILPGIVLLYFYFLKRNRKIPIAV</sequence>
<dbReference type="GO" id="GO:0080120">
    <property type="term" value="P:CAAX-box protein maturation"/>
    <property type="evidence" value="ECO:0007669"/>
    <property type="project" value="UniProtKB-ARBA"/>
</dbReference>
<dbReference type="RefSeq" id="WP_241549771.1">
    <property type="nucleotide sequence ID" value="NZ_JANCNS010000001.1"/>
</dbReference>
<feature type="transmembrane region" description="Helical" evidence="1">
    <location>
        <begin position="108"/>
        <end position="125"/>
    </location>
</feature>
<accession>A0A9X2I8N0</accession>
<dbReference type="GO" id="GO:0008237">
    <property type="term" value="F:metallopeptidase activity"/>
    <property type="evidence" value="ECO:0007669"/>
    <property type="project" value="UniProtKB-KW"/>
</dbReference>
<evidence type="ECO:0000259" key="2">
    <source>
        <dbReference type="Pfam" id="PF02517"/>
    </source>
</evidence>
<dbReference type="Proteomes" id="UP001155280">
    <property type="component" value="Unassembled WGS sequence"/>
</dbReference>
<dbReference type="AlphaFoldDB" id="A0A9X2I8N0"/>
<dbReference type="Pfam" id="PF02517">
    <property type="entry name" value="Rce1-like"/>
    <property type="match status" value="1"/>
</dbReference>
<dbReference type="PANTHER" id="PTHR39430">
    <property type="entry name" value="MEMBRANE-ASSOCIATED PROTEASE-RELATED"/>
    <property type="match status" value="1"/>
</dbReference>
<dbReference type="PANTHER" id="PTHR39430:SF1">
    <property type="entry name" value="PROTEASE"/>
    <property type="match status" value="1"/>
</dbReference>
<feature type="transmembrane region" description="Helical" evidence="1">
    <location>
        <begin position="158"/>
        <end position="177"/>
    </location>
</feature>
<feature type="transmembrane region" description="Helical" evidence="1">
    <location>
        <begin position="131"/>
        <end position="151"/>
    </location>
</feature>
<feature type="transmembrane region" description="Helical" evidence="1">
    <location>
        <begin position="34"/>
        <end position="59"/>
    </location>
</feature>
<proteinExistence type="predicted"/>
<evidence type="ECO:0000313" key="4">
    <source>
        <dbReference type="Proteomes" id="UP001155280"/>
    </source>
</evidence>
<dbReference type="GO" id="GO:0004175">
    <property type="term" value="F:endopeptidase activity"/>
    <property type="evidence" value="ECO:0007669"/>
    <property type="project" value="UniProtKB-ARBA"/>
</dbReference>
<evidence type="ECO:0000313" key="3">
    <source>
        <dbReference type="EMBL" id="MCP9199476.1"/>
    </source>
</evidence>
<comment type="caution">
    <text evidence="3">The sequence shown here is derived from an EMBL/GenBank/DDBJ whole genome shotgun (WGS) entry which is preliminary data.</text>
</comment>